<dbReference type="InterPro" id="IPR003736">
    <property type="entry name" value="PAAI_dom"/>
</dbReference>
<dbReference type="CDD" id="cd03443">
    <property type="entry name" value="PaaI_thioesterase"/>
    <property type="match status" value="1"/>
</dbReference>
<dbReference type="PANTHER" id="PTHR43240">
    <property type="entry name" value="1,4-DIHYDROXY-2-NAPHTHOYL-COA THIOESTERASE 1"/>
    <property type="match status" value="1"/>
</dbReference>
<dbReference type="OrthoDB" id="9813282at2"/>
<dbReference type="RefSeq" id="WP_093005355.1">
    <property type="nucleotide sequence ID" value="NZ_FNZZ01000003.1"/>
</dbReference>
<keyword evidence="2 4" id="KW-0378">Hydrolase</keyword>
<evidence type="ECO:0000256" key="2">
    <source>
        <dbReference type="ARBA" id="ARBA00022801"/>
    </source>
</evidence>
<feature type="domain" description="Thioesterase" evidence="3">
    <location>
        <begin position="51"/>
        <end position="129"/>
    </location>
</feature>
<dbReference type="EMBL" id="FNZZ01000003">
    <property type="protein sequence ID" value="SEL28189.1"/>
    <property type="molecule type" value="Genomic_DNA"/>
</dbReference>
<evidence type="ECO:0000313" key="4">
    <source>
        <dbReference type="EMBL" id="SEL28189.1"/>
    </source>
</evidence>
<reference evidence="5" key="1">
    <citation type="submission" date="2016-10" db="EMBL/GenBank/DDBJ databases">
        <authorList>
            <person name="Varghese N."/>
            <person name="Submissions S."/>
        </authorList>
    </citation>
    <scope>NUCLEOTIDE SEQUENCE [LARGE SCALE GENOMIC DNA]</scope>
    <source>
        <strain evidence="5">JS21-1</strain>
    </source>
</reference>
<dbReference type="Pfam" id="PF03061">
    <property type="entry name" value="4HBT"/>
    <property type="match status" value="1"/>
</dbReference>
<dbReference type="NCBIfam" id="TIGR00369">
    <property type="entry name" value="unchar_dom_1"/>
    <property type="match status" value="1"/>
</dbReference>
<organism evidence="4 5">
    <name type="scientific">Sphingomonas palmae</name>
    <dbReference type="NCBI Taxonomy" id="1855283"/>
    <lineage>
        <taxon>Bacteria</taxon>
        <taxon>Pseudomonadati</taxon>
        <taxon>Pseudomonadota</taxon>
        <taxon>Alphaproteobacteria</taxon>
        <taxon>Sphingomonadales</taxon>
        <taxon>Sphingomonadaceae</taxon>
        <taxon>Sphingomonas</taxon>
    </lineage>
</organism>
<evidence type="ECO:0000256" key="1">
    <source>
        <dbReference type="ARBA" id="ARBA00008324"/>
    </source>
</evidence>
<dbReference type="Gene3D" id="3.10.129.10">
    <property type="entry name" value="Hotdog Thioesterase"/>
    <property type="match status" value="1"/>
</dbReference>
<keyword evidence="5" id="KW-1185">Reference proteome</keyword>
<comment type="similarity">
    <text evidence="1">Belongs to the thioesterase PaaI family.</text>
</comment>
<dbReference type="SUPFAM" id="SSF54637">
    <property type="entry name" value="Thioesterase/thiol ester dehydrase-isomerase"/>
    <property type="match status" value="1"/>
</dbReference>
<accession>A0A1H7NY01</accession>
<proteinExistence type="inferred from homology"/>
<protein>
    <submittedName>
        <fullName evidence="4">1,4-dihydroxy-2-naphthoyl-CoA hydrolase</fullName>
    </submittedName>
</protein>
<dbReference type="AlphaFoldDB" id="A0A1H7NY01"/>
<dbReference type="PANTHER" id="PTHR43240:SF5">
    <property type="entry name" value="1,4-DIHYDROXY-2-NAPHTHOYL-COA THIOESTERASE 1"/>
    <property type="match status" value="1"/>
</dbReference>
<sequence length="147" mass="15713">MIWHNGLPDLAQLNALGEGSMPGFLGIEFVEVGDDWIRARMPVNERTKQPYGRLHGGASVVLAETIGSVAGAMTVDPAQFAAVGLEINANHVRPAGDGFVYATARSEARGRTTQIWSIRIEDEAGKLVCISRFTLAVIPRERGAVAG</sequence>
<evidence type="ECO:0000259" key="3">
    <source>
        <dbReference type="Pfam" id="PF03061"/>
    </source>
</evidence>
<dbReference type="Proteomes" id="UP000199214">
    <property type="component" value="Unassembled WGS sequence"/>
</dbReference>
<dbReference type="InterPro" id="IPR029069">
    <property type="entry name" value="HotDog_dom_sf"/>
</dbReference>
<name>A0A1H7NY01_9SPHN</name>
<gene>
    <name evidence="4" type="ORF">SAMN05216382_1708</name>
</gene>
<dbReference type="GO" id="GO:0005829">
    <property type="term" value="C:cytosol"/>
    <property type="evidence" value="ECO:0007669"/>
    <property type="project" value="TreeGrafter"/>
</dbReference>
<dbReference type="STRING" id="1855283.SAMN05216382_1708"/>
<evidence type="ECO:0000313" key="5">
    <source>
        <dbReference type="Proteomes" id="UP000199214"/>
    </source>
</evidence>
<dbReference type="InterPro" id="IPR006683">
    <property type="entry name" value="Thioestr_dom"/>
</dbReference>
<dbReference type="GO" id="GO:0061522">
    <property type="term" value="F:1,4-dihydroxy-2-naphthoyl-CoA thioesterase activity"/>
    <property type="evidence" value="ECO:0007669"/>
    <property type="project" value="TreeGrafter"/>
</dbReference>